<dbReference type="GO" id="GO:0016705">
    <property type="term" value="F:oxidoreductase activity, acting on paired donors, with incorporation or reduction of molecular oxygen"/>
    <property type="evidence" value="ECO:0007669"/>
    <property type="project" value="InterPro"/>
</dbReference>
<evidence type="ECO:0000256" key="7">
    <source>
        <dbReference type="RuleBase" id="RU000461"/>
    </source>
</evidence>
<gene>
    <name evidence="8" type="ORF">IDH41_09930</name>
</gene>
<dbReference type="InterPro" id="IPR002397">
    <property type="entry name" value="Cyt_P450_B"/>
</dbReference>
<comment type="caution">
    <text evidence="8">The sequence shown here is derived from an EMBL/GenBank/DDBJ whole genome shotgun (WGS) entry which is preliminary data.</text>
</comment>
<dbReference type="PRINTS" id="PR00385">
    <property type="entry name" value="P450"/>
</dbReference>
<evidence type="ECO:0000256" key="5">
    <source>
        <dbReference type="ARBA" id="ARBA00023004"/>
    </source>
</evidence>
<comment type="similarity">
    <text evidence="1 7">Belongs to the cytochrome P450 family.</text>
</comment>
<dbReference type="AlphaFoldDB" id="A0A927CLQ2"/>
<evidence type="ECO:0000256" key="1">
    <source>
        <dbReference type="ARBA" id="ARBA00010617"/>
    </source>
</evidence>
<keyword evidence="3 7" id="KW-0479">Metal-binding</keyword>
<dbReference type="EMBL" id="JACXIY010000012">
    <property type="protein sequence ID" value="MBD2868898.1"/>
    <property type="molecule type" value="Genomic_DNA"/>
</dbReference>
<evidence type="ECO:0000313" key="9">
    <source>
        <dbReference type="Proteomes" id="UP000632125"/>
    </source>
</evidence>
<dbReference type="FunFam" id="1.10.630.10:FF:000018">
    <property type="entry name" value="Cytochrome P450 monooxygenase"/>
    <property type="match status" value="1"/>
</dbReference>
<evidence type="ECO:0000313" key="8">
    <source>
        <dbReference type="EMBL" id="MBD2868898.1"/>
    </source>
</evidence>
<dbReference type="Gene3D" id="1.10.630.10">
    <property type="entry name" value="Cytochrome P450"/>
    <property type="match status" value="1"/>
</dbReference>
<evidence type="ECO:0000256" key="3">
    <source>
        <dbReference type="ARBA" id="ARBA00022723"/>
    </source>
</evidence>
<dbReference type="SUPFAM" id="SSF48264">
    <property type="entry name" value="Cytochrome P450"/>
    <property type="match status" value="1"/>
</dbReference>
<evidence type="ECO:0000256" key="4">
    <source>
        <dbReference type="ARBA" id="ARBA00023002"/>
    </source>
</evidence>
<dbReference type="GO" id="GO:0005506">
    <property type="term" value="F:iron ion binding"/>
    <property type="evidence" value="ECO:0007669"/>
    <property type="project" value="InterPro"/>
</dbReference>
<dbReference type="PANTHER" id="PTHR46696">
    <property type="entry name" value="P450, PUTATIVE (EUROFUNG)-RELATED"/>
    <property type="match status" value="1"/>
</dbReference>
<sequence>MKQSENKPYSTIIPMQEIDSPGTAVNPFEVFDRLRESTPVRYDERRNCWDVFRYEDVHYILKNPALFSSKRPISDMENLLIMDPPRHSQMRGLVNQAFTPKAIAALEPRIADIANELLDEAAARGGMDTVHDFSGPLPVIVIAELLGVPARDRKLFKEWSDVLVTGPQMNTEEALRAVMAERHEAMRKLGGYFTGILGKRRGKREEDLISLLLDAEIDGQKLTDQEVLSFCILLLVAGNETTTNLITNAVRYMTEHPEMQEMLRRQPDLMPAAVEEVLRYYPPIQAIGRVTTSDVELGGQLIKAGSQVVNWVASANRDGAKFEDPNTFVPDRKPNPHLSFGFGIHFCLGAPLARLEAKIALNLLLERFGHIARSGEEELQPIQSPFVFGVKSFPVTIS</sequence>
<evidence type="ECO:0000256" key="2">
    <source>
        <dbReference type="ARBA" id="ARBA00022617"/>
    </source>
</evidence>
<dbReference type="Pfam" id="PF00067">
    <property type="entry name" value="p450"/>
    <property type="match status" value="1"/>
</dbReference>
<name>A0A927CLQ2_9BACL</name>
<dbReference type="RefSeq" id="WP_190860551.1">
    <property type="nucleotide sequence ID" value="NZ_JACXIY010000012.1"/>
</dbReference>
<dbReference type="PROSITE" id="PS00086">
    <property type="entry name" value="CYTOCHROME_P450"/>
    <property type="match status" value="1"/>
</dbReference>
<reference evidence="8" key="1">
    <citation type="submission" date="2020-09" db="EMBL/GenBank/DDBJ databases">
        <title>A novel bacterium of genus Paenibacillus, isolated from South China Sea.</title>
        <authorList>
            <person name="Huang H."/>
            <person name="Mo K."/>
            <person name="Hu Y."/>
        </authorList>
    </citation>
    <scope>NUCLEOTIDE SEQUENCE</scope>
    <source>
        <strain evidence="8">IB182493</strain>
    </source>
</reference>
<keyword evidence="9" id="KW-1185">Reference proteome</keyword>
<protein>
    <submittedName>
        <fullName evidence="8">Cytochrome P450</fullName>
    </submittedName>
</protein>
<keyword evidence="6 7" id="KW-0503">Monooxygenase</keyword>
<keyword evidence="2 7" id="KW-0349">Heme</keyword>
<keyword evidence="4 7" id="KW-0560">Oxidoreductase</keyword>
<dbReference type="CDD" id="cd11032">
    <property type="entry name" value="P450_EryK-like"/>
    <property type="match status" value="1"/>
</dbReference>
<evidence type="ECO:0000256" key="6">
    <source>
        <dbReference type="ARBA" id="ARBA00023033"/>
    </source>
</evidence>
<organism evidence="8 9">
    <name type="scientific">Paenibacillus arenilitoris</name>
    <dbReference type="NCBI Taxonomy" id="2772299"/>
    <lineage>
        <taxon>Bacteria</taxon>
        <taxon>Bacillati</taxon>
        <taxon>Bacillota</taxon>
        <taxon>Bacilli</taxon>
        <taxon>Bacillales</taxon>
        <taxon>Paenibacillaceae</taxon>
        <taxon>Paenibacillus</taxon>
    </lineage>
</organism>
<dbReference type="PRINTS" id="PR00359">
    <property type="entry name" value="BP450"/>
</dbReference>
<dbReference type="InterPro" id="IPR001128">
    <property type="entry name" value="Cyt_P450"/>
</dbReference>
<proteinExistence type="inferred from homology"/>
<dbReference type="Proteomes" id="UP000632125">
    <property type="component" value="Unassembled WGS sequence"/>
</dbReference>
<keyword evidence="5 7" id="KW-0408">Iron</keyword>
<dbReference type="GO" id="GO:0020037">
    <property type="term" value="F:heme binding"/>
    <property type="evidence" value="ECO:0007669"/>
    <property type="project" value="InterPro"/>
</dbReference>
<dbReference type="PANTHER" id="PTHR46696:SF1">
    <property type="entry name" value="CYTOCHROME P450 YJIB-RELATED"/>
    <property type="match status" value="1"/>
</dbReference>
<dbReference type="InterPro" id="IPR017972">
    <property type="entry name" value="Cyt_P450_CS"/>
</dbReference>
<dbReference type="GO" id="GO:0004497">
    <property type="term" value="F:monooxygenase activity"/>
    <property type="evidence" value="ECO:0007669"/>
    <property type="project" value="UniProtKB-KW"/>
</dbReference>
<accession>A0A927CLQ2</accession>
<dbReference type="InterPro" id="IPR036396">
    <property type="entry name" value="Cyt_P450_sf"/>
</dbReference>